<proteinExistence type="predicted"/>
<evidence type="ECO:0000313" key="1">
    <source>
        <dbReference type="EMBL" id="EDL81748.1"/>
    </source>
</evidence>
<organism evidence="1 2">
    <name type="scientific">Rattus norvegicus</name>
    <name type="common">Rat</name>
    <dbReference type="NCBI Taxonomy" id="10116"/>
    <lineage>
        <taxon>Eukaryota</taxon>
        <taxon>Metazoa</taxon>
        <taxon>Chordata</taxon>
        <taxon>Craniata</taxon>
        <taxon>Vertebrata</taxon>
        <taxon>Euteleostomi</taxon>
        <taxon>Mammalia</taxon>
        <taxon>Eutheria</taxon>
        <taxon>Euarchontoglires</taxon>
        <taxon>Glires</taxon>
        <taxon>Rodentia</taxon>
        <taxon>Myomorpha</taxon>
        <taxon>Muroidea</taxon>
        <taxon>Muridae</taxon>
        <taxon>Murinae</taxon>
        <taxon>Rattus</taxon>
    </lineage>
</organism>
<dbReference type="AlphaFoldDB" id="A6JEK4"/>
<dbReference type="EMBL" id="CH473982">
    <property type="protein sequence ID" value="EDL81748.1"/>
    <property type="molecule type" value="Genomic_DNA"/>
</dbReference>
<name>A6JEK4_RAT</name>
<dbReference type="Proteomes" id="UP000234681">
    <property type="component" value="Chromosome 6"/>
</dbReference>
<accession>A6JEK4</accession>
<reference evidence="2" key="1">
    <citation type="submission" date="2005-09" db="EMBL/GenBank/DDBJ databases">
        <authorList>
            <person name="Mural R.J."/>
            <person name="Li P.W."/>
            <person name="Adams M.D."/>
            <person name="Amanatides P.G."/>
            <person name="Baden-Tillson H."/>
            <person name="Barnstead M."/>
            <person name="Chin S.H."/>
            <person name="Dew I."/>
            <person name="Evans C.A."/>
            <person name="Ferriera S."/>
            <person name="Flanigan M."/>
            <person name="Fosler C."/>
            <person name="Glodek A."/>
            <person name="Gu Z."/>
            <person name="Holt R.A."/>
            <person name="Jennings D."/>
            <person name="Kraft C.L."/>
            <person name="Lu F."/>
            <person name="Nguyen T."/>
            <person name="Nusskern D.R."/>
            <person name="Pfannkoch C.M."/>
            <person name="Sitter C."/>
            <person name="Sutton G.G."/>
            <person name="Venter J.C."/>
            <person name="Wang Z."/>
            <person name="Woodage T."/>
            <person name="Zheng X.H."/>
            <person name="Zhong F."/>
        </authorList>
    </citation>
    <scope>NUCLEOTIDE SEQUENCE [LARGE SCALE GENOMIC DNA]</scope>
    <source>
        <strain>BN</strain>
        <strain evidence="2">Sprague-Dawley</strain>
    </source>
</reference>
<sequence length="99" mass="10985">MQRATHLGMSQHGVMTGIPLGMEPRTSRMPFKCFCCQITPPDHHRGPGKKSTPNHHSYLPCTQHIFAELCVAILLLPKLSLGNVTRDGAVQNLTMSMYL</sequence>
<protein>
    <submittedName>
        <fullName evidence="1">RCG20894</fullName>
    </submittedName>
</protein>
<gene>
    <name evidence="1" type="ORF">rCG_20894</name>
</gene>
<evidence type="ECO:0000313" key="2">
    <source>
        <dbReference type="Proteomes" id="UP000234681"/>
    </source>
</evidence>